<keyword evidence="1" id="KW-1133">Transmembrane helix</keyword>
<proteinExistence type="predicted"/>
<accession>A0A2K8KNN3</accession>
<evidence type="ECO:0000256" key="1">
    <source>
        <dbReference type="SAM" id="Phobius"/>
    </source>
</evidence>
<evidence type="ECO:0000313" key="2">
    <source>
        <dbReference type="EMBL" id="ATX71394.1"/>
    </source>
</evidence>
<dbReference type="AlphaFoldDB" id="A0A2K8KNN3"/>
<feature type="transmembrane region" description="Helical" evidence="1">
    <location>
        <begin position="64"/>
        <end position="89"/>
    </location>
</feature>
<name>A0A2K8KNN3_9MOLU</name>
<dbReference type="EMBL" id="CP024870">
    <property type="protein sequence ID" value="ATX71394.1"/>
    <property type="molecule type" value="Genomic_DNA"/>
</dbReference>
<dbReference type="Proteomes" id="UP000231179">
    <property type="component" value="Chromosome"/>
</dbReference>
<keyword evidence="3" id="KW-1185">Reference proteome</keyword>
<reference evidence="2 3" key="1">
    <citation type="submission" date="2017-11" db="EMBL/GenBank/DDBJ databases">
        <title>Complete genome sequence of Spiroplasma clarkii CN-5 (DSM 19994).</title>
        <authorList>
            <person name="Tsai Y.-M."/>
            <person name="Chang A."/>
            <person name="Lo W.-S."/>
            <person name="Kuo C.-H."/>
        </authorList>
    </citation>
    <scope>NUCLEOTIDE SEQUENCE [LARGE SCALE GENOMIC DNA]</scope>
    <source>
        <strain evidence="2 3">CN-5</strain>
    </source>
</reference>
<keyword evidence="1" id="KW-0472">Membrane</keyword>
<keyword evidence="1" id="KW-0812">Transmembrane</keyword>
<evidence type="ECO:0000313" key="3">
    <source>
        <dbReference type="Proteomes" id="UP000231179"/>
    </source>
</evidence>
<sequence length="91" mass="10647">MDTSLKEVCYYCKEVLLENQPTIKIKIIETGPLNLYHLECGKKRKKDYKYTLLATNSKPQSKNWYFKTIIALFAVFVIEMIILITLIVIKS</sequence>
<organism evidence="2 3">
    <name type="scientific">Spiroplasma clarkii</name>
    <dbReference type="NCBI Taxonomy" id="2139"/>
    <lineage>
        <taxon>Bacteria</taxon>
        <taxon>Bacillati</taxon>
        <taxon>Mycoplasmatota</taxon>
        <taxon>Mollicutes</taxon>
        <taxon>Entomoplasmatales</taxon>
        <taxon>Spiroplasmataceae</taxon>
        <taxon>Spiroplasma</taxon>
    </lineage>
</organism>
<protein>
    <submittedName>
        <fullName evidence="2">Uncharacterized protein</fullName>
    </submittedName>
</protein>
<dbReference type="RefSeq" id="WP_100254932.1">
    <property type="nucleotide sequence ID" value="NZ_CP024870.1"/>
</dbReference>
<gene>
    <name evidence="2" type="ORF">SCLAR_v1c10940</name>
</gene>